<gene>
    <name evidence="2" type="ORF">AVEN_54211_1</name>
</gene>
<organism evidence="2 3">
    <name type="scientific">Araneus ventricosus</name>
    <name type="common">Orbweaver spider</name>
    <name type="synonym">Epeira ventricosa</name>
    <dbReference type="NCBI Taxonomy" id="182803"/>
    <lineage>
        <taxon>Eukaryota</taxon>
        <taxon>Metazoa</taxon>
        <taxon>Ecdysozoa</taxon>
        <taxon>Arthropoda</taxon>
        <taxon>Chelicerata</taxon>
        <taxon>Arachnida</taxon>
        <taxon>Araneae</taxon>
        <taxon>Araneomorphae</taxon>
        <taxon>Entelegynae</taxon>
        <taxon>Araneoidea</taxon>
        <taxon>Araneidae</taxon>
        <taxon>Araneus</taxon>
    </lineage>
</organism>
<dbReference type="AlphaFoldDB" id="A0A4Y2L8A3"/>
<evidence type="ECO:0000256" key="1">
    <source>
        <dbReference type="SAM" id="MobiDB-lite"/>
    </source>
</evidence>
<feature type="compositionally biased region" description="Polar residues" evidence="1">
    <location>
        <begin position="37"/>
        <end position="54"/>
    </location>
</feature>
<comment type="caution">
    <text evidence="2">The sequence shown here is derived from an EMBL/GenBank/DDBJ whole genome shotgun (WGS) entry which is preliminary data.</text>
</comment>
<name>A0A4Y2L8A3_ARAVE</name>
<sequence length="146" mass="16703">MDTLLQGQRVWETNGNIMVVRQADSTSSTPLTSRTTEQQGCAVQGMTDSDQSSQNISCYDSDWNSNQFLAPSVKSTDQKSLDDSFFEKYANVKDNVNKDLFRYLYMSLFLLLLLQREMNSMGCAFYFNLLMTKLEYCSQTAARFMP</sequence>
<accession>A0A4Y2L8A3</accession>
<evidence type="ECO:0000313" key="3">
    <source>
        <dbReference type="Proteomes" id="UP000499080"/>
    </source>
</evidence>
<dbReference type="EMBL" id="BGPR01005496">
    <property type="protein sequence ID" value="GBN10724.1"/>
    <property type="molecule type" value="Genomic_DNA"/>
</dbReference>
<dbReference type="Proteomes" id="UP000499080">
    <property type="component" value="Unassembled WGS sequence"/>
</dbReference>
<proteinExistence type="predicted"/>
<reference evidence="2 3" key="1">
    <citation type="journal article" date="2019" name="Sci. Rep.">
        <title>Orb-weaving spider Araneus ventricosus genome elucidates the spidroin gene catalogue.</title>
        <authorList>
            <person name="Kono N."/>
            <person name="Nakamura H."/>
            <person name="Ohtoshi R."/>
            <person name="Moran D.A.P."/>
            <person name="Shinohara A."/>
            <person name="Yoshida Y."/>
            <person name="Fujiwara M."/>
            <person name="Mori M."/>
            <person name="Tomita M."/>
            <person name="Arakawa K."/>
        </authorList>
    </citation>
    <scope>NUCLEOTIDE SEQUENCE [LARGE SCALE GENOMIC DNA]</scope>
</reference>
<protein>
    <submittedName>
        <fullName evidence="2">Uncharacterized protein</fullName>
    </submittedName>
</protein>
<feature type="compositionally biased region" description="Low complexity" evidence="1">
    <location>
        <begin position="25"/>
        <end position="36"/>
    </location>
</feature>
<feature type="region of interest" description="Disordered" evidence="1">
    <location>
        <begin position="23"/>
        <end position="54"/>
    </location>
</feature>
<keyword evidence="3" id="KW-1185">Reference proteome</keyword>
<evidence type="ECO:0000313" key="2">
    <source>
        <dbReference type="EMBL" id="GBN10724.1"/>
    </source>
</evidence>